<dbReference type="AlphaFoldDB" id="A0A699HK61"/>
<protein>
    <submittedName>
        <fullName evidence="1">Uncharacterized protein</fullName>
    </submittedName>
</protein>
<proteinExistence type="predicted"/>
<sequence>VIDDDSTQGAEGVRVVEDHQVLGNEEMIEEDVTDHARVKDDVVEFSLIGGDYLPTIGDEIEKILFPLAPSPYYIPCPYVDEESGVPLKYTEEEVKMGICMGRTDDQFQEALHRVSNFILGAKTGHIRMLLLFLLWIFYSFGKYHSAENILEEVVVLKLE</sequence>
<organism evidence="1">
    <name type="scientific">Tanacetum cinerariifolium</name>
    <name type="common">Dalmatian daisy</name>
    <name type="synonym">Chrysanthemum cinerariifolium</name>
    <dbReference type="NCBI Taxonomy" id="118510"/>
    <lineage>
        <taxon>Eukaryota</taxon>
        <taxon>Viridiplantae</taxon>
        <taxon>Streptophyta</taxon>
        <taxon>Embryophyta</taxon>
        <taxon>Tracheophyta</taxon>
        <taxon>Spermatophyta</taxon>
        <taxon>Magnoliopsida</taxon>
        <taxon>eudicotyledons</taxon>
        <taxon>Gunneridae</taxon>
        <taxon>Pentapetalae</taxon>
        <taxon>asterids</taxon>
        <taxon>campanulids</taxon>
        <taxon>Asterales</taxon>
        <taxon>Asteraceae</taxon>
        <taxon>Asteroideae</taxon>
        <taxon>Anthemideae</taxon>
        <taxon>Anthemidinae</taxon>
        <taxon>Tanacetum</taxon>
    </lineage>
</organism>
<dbReference type="EMBL" id="BKCJ010168379">
    <property type="protein sequence ID" value="GEY31453.1"/>
    <property type="molecule type" value="Genomic_DNA"/>
</dbReference>
<accession>A0A699HK61</accession>
<reference evidence="1" key="1">
    <citation type="journal article" date="2019" name="Sci. Rep.">
        <title>Draft genome of Tanacetum cinerariifolium, the natural source of mosquito coil.</title>
        <authorList>
            <person name="Yamashiro T."/>
            <person name="Shiraishi A."/>
            <person name="Satake H."/>
            <person name="Nakayama K."/>
        </authorList>
    </citation>
    <scope>NUCLEOTIDE SEQUENCE</scope>
</reference>
<comment type="caution">
    <text evidence="1">The sequence shown here is derived from an EMBL/GenBank/DDBJ whole genome shotgun (WGS) entry which is preliminary data.</text>
</comment>
<evidence type="ECO:0000313" key="1">
    <source>
        <dbReference type="EMBL" id="GEY31453.1"/>
    </source>
</evidence>
<feature type="non-terminal residue" evidence="1">
    <location>
        <position position="1"/>
    </location>
</feature>
<gene>
    <name evidence="1" type="ORF">Tci_403427</name>
</gene>
<name>A0A699HK61_TANCI</name>